<dbReference type="Pfam" id="PF18400">
    <property type="entry name" value="Thioredoxin_12"/>
    <property type="match status" value="1"/>
</dbReference>
<evidence type="ECO:0000259" key="10">
    <source>
        <dbReference type="Pfam" id="PF18402"/>
    </source>
</evidence>
<accession>A0ABQ8Z388</accession>
<name>A0ABQ8Z388_9EUKA</name>
<feature type="domain" description="UGGT thioredoxin-like" evidence="9">
    <location>
        <begin position="357"/>
        <end position="471"/>
    </location>
</feature>
<comment type="caution">
    <text evidence="12">The sequence shown here is derived from an EMBL/GenBank/DDBJ whole genome shotgun (WGS) entry which is preliminary data.</text>
</comment>
<evidence type="ECO:0000313" key="13">
    <source>
        <dbReference type="Proteomes" id="UP001150062"/>
    </source>
</evidence>
<feature type="coiled-coil region" evidence="6">
    <location>
        <begin position="320"/>
        <end position="347"/>
    </location>
</feature>
<dbReference type="InterPro" id="IPR009448">
    <property type="entry name" value="UDP-g_GGtrans"/>
</dbReference>
<evidence type="ECO:0000259" key="8">
    <source>
        <dbReference type="Pfam" id="PF18400"/>
    </source>
</evidence>
<evidence type="ECO:0000256" key="2">
    <source>
        <dbReference type="ARBA" id="ARBA00004319"/>
    </source>
</evidence>
<feature type="domain" description="Glucosyltransferase 24 catalytic" evidence="11">
    <location>
        <begin position="1223"/>
        <end position="1489"/>
    </location>
</feature>
<keyword evidence="4" id="KW-0256">Endoplasmic reticulum</keyword>
<dbReference type="PANTHER" id="PTHR11226">
    <property type="entry name" value="UDP-GLUCOSE GLYCOPROTEIN:GLUCOSYLTRANSFERASE"/>
    <property type="match status" value="1"/>
</dbReference>
<feature type="signal peptide" evidence="7">
    <location>
        <begin position="1"/>
        <end position="20"/>
    </location>
</feature>
<reference evidence="12" key="1">
    <citation type="submission" date="2022-08" db="EMBL/GenBank/DDBJ databases">
        <title>Novel sulfate-reducing endosymbionts in the free-living metamonad Anaeramoeba.</title>
        <authorList>
            <person name="Jerlstrom-Hultqvist J."/>
            <person name="Cepicka I."/>
            <person name="Gallot-Lavallee L."/>
            <person name="Salas-Leiva D."/>
            <person name="Curtis B.A."/>
            <person name="Zahonova K."/>
            <person name="Pipaliya S."/>
            <person name="Dacks J."/>
            <person name="Roger A.J."/>
        </authorList>
    </citation>
    <scope>NUCLEOTIDE SEQUENCE</scope>
    <source>
        <strain evidence="12">Schooner1</strain>
    </source>
</reference>
<protein>
    <submittedName>
        <fullName evidence="12">UDP-glucose:Glycoprotein Glucosyltransferase</fullName>
    </submittedName>
</protein>
<comment type="cofactor">
    <cofactor evidence="1">
        <name>Ca(2+)</name>
        <dbReference type="ChEBI" id="CHEBI:29108"/>
    </cofactor>
</comment>
<keyword evidence="3 7" id="KW-0732">Signal</keyword>
<dbReference type="InterPro" id="IPR040497">
    <property type="entry name" value="Glyco_transf_24"/>
</dbReference>
<evidence type="ECO:0000256" key="7">
    <source>
        <dbReference type="SAM" id="SignalP"/>
    </source>
</evidence>
<dbReference type="InterPro" id="IPR040692">
    <property type="entry name" value="UGGT_TRXL_3"/>
</dbReference>
<dbReference type="InterPro" id="IPR040693">
    <property type="entry name" value="UGGT_TRXL_1"/>
</dbReference>
<keyword evidence="6" id="KW-0175">Coiled coil</keyword>
<organism evidence="12 13">
    <name type="scientific">Anaeramoeba flamelloides</name>
    <dbReference type="NCBI Taxonomy" id="1746091"/>
    <lineage>
        <taxon>Eukaryota</taxon>
        <taxon>Metamonada</taxon>
        <taxon>Anaeramoebidae</taxon>
        <taxon>Anaeramoeba</taxon>
    </lineage>
</organism>
<evidence type="ECO:0000313" key="12">
    <source>
        <dbReference type="EMBL" id="KAJ6251357.1"/>
    </source>
</evidence>
<proteinExistence type="predicted"/>
<dbReference type="InterPro" id="IPR029044">
    <property type="entry name" value="Nucleotide-diphossugar_trans"/>
</dbReference>
<dbReference type="Proteomes" id="UP001150062">
    <property type="component" value="Unassembled WGS sequence"/>
</dbReference>
<feature type="domain" description="UGGT thioredoxin-like" evidence="8">
    <location>
        <begin position="38"/>
        <end position="264"/>
    </location>
</feature>
<evidence type="ECO:0000256" key="1">
    <source>
        <dbReference type="ARBA" id="ARBA00001913"/>
    </source>
</evidence>
<evidence type="ECO:0000256" key="5">
    <source>
        <dbReference type="ARBA" id="ARBA00023180"/>
    </source>
</evidence>
<gene>
    <name evidence="12" type="ORF">M0813_15119</name>
</gene>
<keyword evidence="13" id="KW-1185">Reference proteome</keyword>
<dbReference type="Pfam" id="PF18401">
    <property type="entry name" value="Thioredoxin_13"/>
    <property type="match status" value="1"/>
</dbReference>
<evidence type="ECO:0000259" key="9">
    <source>
        <dbReference type="Pfam" id="PF18401"/>
    </source>
</evidence>
<dbReference type="PANTHER" id="PTHR11226:SF0">
    <property type="entry name" value="UDP-GLUCOSE:GLYCOPROTEIN GLUCOSYLTRANSFERASE"/>
    <property type="match status" value="1"/>
</dbReference>
<dbReference type="Gene3D" id="3.90.550.10">
    <property type="entry name" value="Spore Coat Polysaccharide Biosynthesis Protein SpsA, Chain A"/>
    <property type="match status" value="1"/>
</dbReference>
<sequence>MLKNHLLILLTLTVLTVINGFSGSIVTVDLRSNWPRSSLLGEASEFLYTISPDLFFKFVGDVAANDEKYSSSEYDQLKGINSFAALHFTSELEFELLNWTLSTHKYSALLESHRQLKLSTHSRSFQCLSSDHFVDFRGKIICNQELLLKLVHGEPTMFDEMYENEKNISPAPVIVPLITTLFKMVFSKSEITKNYEQEYQFERSRIYEFDRTWRNNLFHPGTQKSNDFEPMIFYMKLGAPNLLGWIQTMDTVCKRFYCVFRHNPTLVAPKFPLSGWGVQLRPFGYSMEYGVVDDYNASNSLSSNIYKSIKHDEVGGQRLIKEESQALDQLIGEQQNKQEEYQEIGEQNHKNNDNESKINFKNFGFKTAQKIINSDDPLSSINLISQNLPLLVSNIDSIQLDGSIHQSILKNQRTYLSEEAFNKIYLNGREISVSDFYPDNVAEIMKQEYYKIQEYEKLFKTLNRQQIIKLASLPGQSRKVPRVNLNQNVVWLNDIEKDNLYLNWQKNIRVMLQPIQTGNIIFVRKNLYTIITVCDLSSIDSLILMNKLYYDYQRNAPFRYGFLFSSNEKNKYIANRVENLFLYIKNNVGVRQSFEFISKVVQRSGNGNGFIIDLRIVKKIFLEFLNHDQEILDNVLMDLPFQEEIDKMYAYVQNKEIHEYPLMTINGKIIDNLDVKYNYFPKILQEKKVLTRLIRENKIQSSNENIFNKILSNFNVNEYIDKDIFKITNNYRFSPEEFLEISKQVQYFTNPKIDNRFDVNENLDIKNDFNGVTHWLIINFHKDDYGRQKKIMNWVNELKELIASEKVNSRIGVLYNLEGNFNELDYIILNQEIFGKSIKKESLIYHSDFVRNTLKISNSQSAIVTNGNLFVFNEDGITNFNLKQLELLTKIEKMHSTQKIINLFNDFDINHASLSMGNIYDLFFYLSVNMGYEYQNSIFRNEQYPLNNEIKKSLNDKQAGFVLQKFESQEKINFQFFIILNPIDEQVPKFSKILIEIWKNFNNIEMCVLFNPDANIQNLPIQQFYRYAFDSSIRFDQNGKLLDPDMSVVFTHVPEHITFSLIEDIPDSWLIEKFQAKFDLDNIRFDKIEPKEEIIQARYELTHLLVTGKCFEVEGRHEKYPSGLEIYLGLPNLIRNIQDTLVMTNNGYFQIKANPGFWELSLNSVDQRSSYELTSQNEKFLLISSLRGQNLDLEVSRQLRYKVNENGQENNHPLKKQQRENQINVFITVSGHLDERLSKNMMLSVISNTKNPVKFWFLKNYLSPKFKYILPFMADKYNFEYELVTYKWPKWLNQQKDKNRIMMGFKILFLDVMFPNEIDRIIKIDADQIVRADLKELMEIDLKNNVIAMAPFCDSKKEMEGYRFWKTGYWEEHLQGKPYFMSALYVLDLKKFRERKVGEQYRKNYEYLSHDPNSLANLDQDLPNYLQHQIPIFALPRDWLWCEAWCSDETMETAKTIDICNNPDTKESKLEIAKRSIDEWPKINKEMQDFEMKIIKKKYSKRNKNKVNAEKNIVYEMDEQDILASNYVFD</sequence>
<dbReference type="Pfam" id="PF18404">
    <property type="entry name" value="Glyco_transf_24"/>
    <property type="match status" value="1"/>
</dbReference>
<comment type="subcellular location">
    <subcellularLocation>
        <location evidence="2">Endoplasmic reticulum lumen</location>
    </subcellularLocation>
</comment>
<dbReference type="Pfam" id="PF06427">
    <property type="entry name" value="UDP-g_GGTase"/>
    <property type="match status" value="1"/>
</dbReference>
<keyword evidence="5" id="KW-0325">Glycoprotein</keyword>
<dbReference type="Pfam" id="PF18402">
    <property type="entry name" value="Thioredoxin_14"/>
    <property type="match status" value="1"/>
</dbReference>
<evidence type="ECO:0000256" key="4">
    <source>
        <dbReference type="ARBA" id="ARBA00022824"/>
    </source>
</evidence>
<evidence type="ECO:0000256" key="3">
    <source>
        <dbReference type="ARBA" id="ARBA00022729"/>
    </source>
</evidence>
<dbReference type="InterPro" id="IPR040694">
    <property type="entry name" value="UGGT_TRXL_2"/>
</dbReference>
<feature type="chain" id="PRO_5045239275" evidence="7">
    <location>
        <begin position="21"/>
        <end position="1530"/>
    </location>
</feature>
<evidence type="ECO:0000259" key="11">
    <source>
        <dbReference type="Pfam" id="PF18404"/>
    </source>
</evidence>
<dbReference type="EMBL" id="JAOAOG010000061">
    <property type="protein sequence ID" value="KAJ6251357.1"/>
    <property type="molecule type" value="Genomic_DNA"/>
</dbReference>
<dbReference type="SUPFAM" id="SSF53448">
    <property type="entry name" value="Nucleotide-diphospho-sugar transferases"/>
    <property type="match status" value="1"/>
</dbReference>
<feature type="domain" description="UGGT thioredoxin-like" evidence="10">
    <location>
        <begin position="487"/>
        <end position="711"/>
    </location>
</feature>
<evidence type="ECO:0000256" key="6">
    <source>
        <dbReference type="SAM" id="Coils"/>
    </source>
</evidence>